<evidence type="ECO:0000313" key="2">
    <source>
        <dbReference type="Proteomes" id="UP001159363"/>
    </source>
</evidence>
<reference evidence="1 2" key="1">
    <citation type="submission" date="2023-02" db="EMBL/GenBank/DDBJ databases">
        <title>LHISI_Scaffold_Assembly.</title>
        <authorList>
            <person name="Stuart O.P."/>
            <person name="Cleave R."/>
            <person name="Magrath M.J.L."/>
            <person name="Mikheyev A.S."/>
        </authorList>
    </citation>
    <scope>NUCLEOTIDE SEQUENCE [LARGE SCALE GENOMIC DNA]</scope>
    <source>
        <strain evidence="1">Daus_M_001</strain>
        <tissue evidence="1">Leg muscle</tissue>
    </source>
</reference>
<sequence>MDAVAKRKGLYLHSVVFISVGQMERNTRSIYFNILDTVMHEFDRRFLEDQGDIMEATNALKKTDILSSMAKLSSLMILAVEQEEVKKIPLDVLVNDSAIIKERRYPLMH</sequence>
<gene>
    <name evidence="1" type="ORF">PR048_001826</name>
</gene>
<keyword evidence="2" id="KW-1185">Reference proteome</keyword>
<accession>A0ABQ9IJ50</accession>
<name>A0ABQ9IJ50_9NEOP</name>
<evidence type="ECO:0000313" key="1">
    <source>
        <dbReference type="EMBL" id="KAJ8896482.1"/>
    </source>
</evidence>
<dbReference type="EMBL" id="JARBHB010000001">
    <property type="protein sequence ID" value="KAJ8896482.1"/>
    <property type="molecule type" value="Genomic_DNA"/>
</dbReference>
<proteinExistence type="predicted"/>
<comment type="caution">
    <text evidence="1">The sequence shown here is derived from an EMBL/GenBank/DDBJ whole genome shotgun (WGS) entry which is preliminary data.</text>
</comment>
<organism evidence="1 2">
    <name type="scientific">Dryococelus australis</name>
    <dbReference type="NCBI Taxonomy" id="614101"/>
    <lineage>
        <taxon>Eukaryota</taxon>
        <taxon>Metazoa</taxon>
        <taxon>Ecdysozoa</taxon>
        <taxon>Arthropoda</taxon>
        <taxon>Hexapoda</taxon>
        <taxon>Insecta</taxon>
        <taxon>Pterygota</taxon>
        <taxon>Neoptera</taxon>
        <taxon>Polyneoptera</taxon>
        <taxon>Phasmatodea</taxon>
        <taxon>Verophasmatodea</taxon>
        <taxon>Anareolatae</taxon>
        <taxon>Phasmatidae</taxon>
        <taxon>Eurycanthinae</taxon>
        <taxon>Dryococelus</taxon>
    </lineage>
</organism>
<dbReference type="Proteomes" id="UP001159363">
    <property type="component" value="Chromosome 1"/>
</dbReference>
<protein>
    <submittedName>
        <fullName evidence="1">Uncharacterized protein</fullName>
    </submittedName>
</protein>